<dbReference type="InterPro" id="IPR011075">
    <property type="entry name" value="TetR_C"/>
</dbReference>
<feature type="domain" description="HTH tetR-type" evidence="6">
    <location>
        <begin position="30"/>
        <end position="90"/>
    </location>
</feature>
<dbReference type="AlphaFoldDB" id="A0A7D6E2Q3"/>
<dbReference type="PANTHER" id="PTHR30055:SF148">
    <property type="entry name" value="TETR-FAMILY TRANSCRIPTIONAL REGULATOR"/>
    <property type="match status" value="1"/>
</dbReference>
<feature type="DNA-binding region" description="H-T-H motif" evidence="4">
    <location>
        <begin position="53"/>
        <end position="72"/>
    </location>
</feature>
<dbReference type="KEGG" id="mgor:H0P51_13930"/>
<dbReference type="SUPFAM" id="SSF48498">
    <property type="entry name" value="Tetracyclin repressor-like, C-terminal domain"/>
    <property type="match status" value="1"/>
</dbReference>
<evidence type="ECO:0000256" key="1">
    <source>
        <dbReference type="ARBA" id="ARBA00023015"/>
    </source>
</evidence>
<dbReference type="InterPro" id="IPR009057">
    <property type="entry name" value="Homeodomain-like_sf"/>
</dbReference>
<dbReference type="InterPro" id="IPR050109">
    <property type="entry name" value="HTH-type_TetR-like_transc_reg"/>
</dbReference>
<dbReference type="Pfam" id="PF16859">
    <property type="entry name" value="TetR_C_11"/>
    <property type="match status" value="1"/>
</dbReference>
<proteinExistence type="predicted"/>
<reference evidence="7" key="1">
    <citation type="submission" date="2020-07" db="EMBL/GenBank/DDBJ databases">
        <title>Description of Mycobacterium gordonae subsp. intergordonae subsp.nov. and Mycobacterium gordonae subsp. gordonae subsp. nov.</title>
        <authorList>
            <person name="Huang H."/>
        </authorList>
    </citation>
    <scope>NUCLEOTIDE SEQUENCE [LARGE SCALE GENOMIC DNA]</scope>
    <source>
        <strain evidence="7">24T</strain>
    </source>
</reference>
<evidence type="ECO:0000256" key="5">
    <source>
        <dbReference type="SAM" id="MobiDB-lite"/>
    </source>
</evidence>
<dbReference type="PANTHER" id="PTHR30055">
    <property type="entry name" value="HTH-TYPE TRANSCRIPTIONAL REGULATOR RUTR"/>
    <property type="match status" value="1"/>
</dbReference>
<organism evidence="7 8">
    <name type="scientific">Mycobacterium vicinigordonae</name>
    <dbReference type="NCBI Taxonomy" id="1719132"/>
    <lineage>
        <taxon>Bacteria</taxon>
        <taxon>Bacillati</taxon>
        <taxon>Actinomycetota</taxon>
        <taxon>Actinomycetes</taxon>
        <taxon>Mycobacteriales</taxon>
        <taxon>Mycobacteriaceae</taxon>
        <taxon>Mycobacterium</taxon>
    </lineage>
</organism>
<evidence type="ECO:0000313" key="7">
    <source>
        <dbReference type="EMBL" id="QLL09849.1"/>
    </source>
</evidence>
<evidence type="ECO:0000256" key="3">
    <source>
        <dbReference type="ARBA" id="ARBA00023163"/>
    </source>
</evidence>
<dbReference type="PROSITE" id="PS50977">
    <property type="entry name" value="HTH_TETR_2"/>
    <property type="match status" value="1"/>
</dbReference>
<dbReference type="SUPFAM" id="SSF46689">
    <property type="entry name" value="Homeodomain-like"/>
    <property type="match status" value="1"/>
</dbReference>
<dbReference type="InterPro" id="IPR001647">
    <property type="entry name" value="HTH_TetR"/>
</dbReference>
<keyword evidence="1" id="KW-0805">Transcription regulation</keyword>
<dbReference type="Gene3D" id="1.10.10.60">
    <property type="entry name" value="Homeodomain-like"/>
    <property type="match status" value="1"/>
</dbReference>
<keyword evidence="3" id="KW-0804">Transcription</keyword>
<keyword evidence="2 4" id="KW-0238">DNA-binding</keyword>
<dbReference type="Gene3D" id="1.10.357.10">
    <property type="entry name" value="Tetracycline Repressor, domain 2"/>
    <property type="match status" value="1"/>
</dbReference>
<gene>
    <name evidence="7" type="ORF">H0P51_13930</name>
</gene>
<evidence type="ECO:0000256" key="2">
    <source>
        <dbReference type="ARBA" id="ARBA00023125"/>
    </source>
</evidence>
<dbReference type="Proteomes" id="UP000510682">
    <property type="component" value="Chromosome"/>
</dbReference>
<name>A0A7D6E2Q3_9MYCO</name>
<evidence type="ECO:0000259" key="6">
    <source>
        <dbReference type="PROSITE" id="PS50977"/>
    </source>
</evidence>
<dbReference type="RefSeq" id="WP_180918595.1">
    <property type="nucleotide sequence ID" value="NZ_CP059165.1"/>
</dbReference>
<accession>A0A7D6E2Q3</accession>
<dbReference type="GO" id="GO:0000976">
    <property type="term" value="F:transcription cis-regulatory region binding"/>
    <property type="evidence" value="ECO:0007669"/>
    <property type="project" value="TreeGrafter"/>
</dbReference>
<evidence type="ECO:0000313" key="8">
    <source>
        <dbReference type="Proteomes" id="UP000510682"/>
    </source>
</evidence>
<dbReference type="EMBL" id="CP059165">
    <property type="protein sequence ID" value="QLL09849.1"/>
    <property type="molecule type" value="Genomic_DNA"/>
</dbReference>
<dbReference type="PRINTS" id="PR00455">
    <property type="entry name" value="HTHTETR"/>
</dbReference>
<reference evidence="7" key="2">
    <citation type="submission" date="2020-07" db="EMBL/GenBank/DDBJ databases">
        <authorList>
            <person name="Yu X."/>
        </authorList>
    </citation>
    <scope>NUCLEOTIDE SEQUENCE [LARGE SCALE GENOMIC DNA]</scope>
    <source>
        <strain evidence="7">24T</strain>
    </source>
</reference>
<dbReference type="InterPro" id="IPR036271">
    <property type="entry name" value="Tet_transcr_reg_TetR-rel_C_sf"/>
</dbReference>
<evidence type="ECO:0000256" key="4">
    <source>
        <dbReference type="PROSITE-ProRule" id="PRU00335"/>
    </source>
</evidence>
<feature type="region of interest" description="Disordered" evidence="5">
    <location>
        <begin position="1"/>
        <end position="31"/>
    </location>
</feature>
<dbReference type="GO" id="GO:0003700">
    <property type="term" value="F:DNA-binding transcription factor activity"/>
    <property type="evidence" value="ECO:0007669"/>
    <property type="project" value="TreeGrafter"/>
</dbReference>
<keyword evidence="8" id="KW-1185">Reference proteome</keyword>
<dbReference type="Pfam" id="PF00440">
    <property type="entry name" value="TetR_N"/>
    <property type="match status" value="1"/>
</dbReference>
<protein>
    <submittedName>
        <fullName evidence="7">TetR/AcrR family transcriptional regulator</fullName>
    </submittedName>
</protein>
<sequence length="242" mass="26460">MISDSLDAAHNPAESIEPQRKSLPGRRRDPAIDDKIRQAARTLYAREGWAGFHFDGVARAAGVSKDAVYRRYPDAQALLLDALSELTFPVLQEGKPIEEALVGYACGVFSYFAGGDGYANLRVHVDAVQYPEVLQKYRDRVVEPQLARAVAVLERARAQGQLHPDTSCAAVIEALGGAVMIYALACAPWPGAVDDEEAGVIDTATERQLTGFVQQILYGHLRLDDRVKSSTGPRRRRATATR</sequence>